<organism evidence="2 3">
    <name type="scientific">Bifidobacterium avesanii</name>
    <dbReference type="NCBI Taxonomy" id="1798157"/>
    <lineage>
        <taxon>Bacteria</taxon>
        <taxon>Bacillati</taxon>
        <taxon>Actinomycetota</taxon>
        <taxon>Actinomycetes</taxon>
        <taxon>Bifidobacteriales</taxon>
        <taxon>Bifidobacteriaceae</taxon>
        <taxon>Bifidobacterium</taxon>
    </lineage>
</organism>
<feature type="transmembrane region" description="Helical" evidence="1">
    <location>
        <begin position="291"/>
        <end position="318"/>
    </location>
</feature>
<evidence type="ECO:0000256" key="1">
    <source>
        <dbReference type="SAM" id="Phobius"/>
    </source>
</evidence>
<reference evidence="2 3" key="1">
    <citation type="submission" date="2019-10" db="EMBL/GenBank/DDBJ databases">
        <title>Bifidobacterium from non-human primates.</title>
        <authorList>
            <person name="Modesto M."/>
        </authorList>
    </citation>
    <scope>NUCLEOTIDE SEQUENCE [LARGE SCALE GENOMIC DNA]</scope>
    <source>
        <strain evidence="2 3">TREC</strain>
    </source>
</reference>
<proteinExistence type="predicted"/>
<keyword evidence="3" id="KW-1185">Reference proteome</keyword>
<keyword evidence="1" id="KW-0812">Transmembrane</keyword>
<evidence type="ECO:0000313" key="2">
    <source>
        <dbReference type="EMBL" id="NEG77573.1"/>
    </source>
</evidence>
<dbReference type="AlphaFoldDB" id="A0A7K3TH45"/>
<name>A0A7K3TH45_9BIFI</name>
<feature type="transmembrane region" description="Helical" evidence="1">
    <location>
        <begin position="252"/>
        <end position="271"/>
    </location>
</feature>
<sequence length="365" mass="38448">MWRQVWRTVACQPGFVLLLVVLVAVASGGLAYAEAGMRADAFDYQSRLTAAGRYVYKASARTETGEGLISAAACANLNYAPGVRAAAGFTGGQDAYVPASVNKAPGEYLTVRTAVGDPVRVIDPSSPGRWDEGFYIDSTLAARLGVYEGMNVALTLGRDGGERTVGAQAHLIGMSARGFDQSQTLYVIGPAVGMVAECLVEYEPGAYGESARQALMAALDDGRTIVSVAPLLGGDANAVPPLDQYRARVSRYFWAVSGVVCFLVAFVPLVFRRHEFALYRSVGAGSGPTALVYAFANGLVLLAGHAAGLLWMLLAFLWVRRVWPPTPGVLAGGVGASFLLALALVVAGCVVLSRGNMATYIQKRL</sequence>
<dbReference type="OrthoDB" id="3233520at2"/>
<evidence type="ECO:0008006" key="4">
    <source>
        <dbReference type="Google" id="ProtNLM"/>
    </source>
</evidence>
<dbReference type="Proteomes" id="UP000469763">
    <property type="component" value="Unassembled WGS sequence"/>
</dbReference>
<keyword evidence="1" id="KW-0472">Membrane</keyword>
<gene>
    <name evidence="2" type="ORF">GFD22_00955</name>
</gene>
<dbReference type="RefSeq" id="WP_152349495.1">
    <property type="nucleotide sequence ID" value="NZ_WBSN01000001.1"/>
</dbReference>
<feature type="transmembrane region" description="Helical" evidence="1">
    <location>
        <begin position="330"/>
        <end position="353"/>
    </location>
</feature>
<protein>
    <recommendedName>
        <fullName evidence="4">ABC transporter permease</fullName>
    </recommendedName>
</protein>
<keyword evidence="1" id="KW-1133">Transmembrane helix</keyword>
<evidence type="ECO:0000313" key="3">
    <source>
        <dbReference type="Proteomes" id="UP000469763"/>
    </source>
</evidence>
<comment type="caution">
    <text evidence="2">The sequence shown here is derived from an EMBL/GenBank/DDBJ whole genome shotgun (WGS) entry which is preliminary data.</text>
</comment>
<accession>A0A7K3TH45</accession>
<dbReference type="EMBL" id="WHZY01000001">
    <property type="protein sequence ID" value="NEG77573.1"/>
    <property type="molecule type" value="Genomic_DNA"/>
</dbReference>